<dbReference type="InParanoid" id="A0A1Q5PU42"/>
<organism evidence="1 2">
    <name type="scientific">Buchananella hordeovulneris</name>
    <dbReference type="NCBI Taxonomy" id="52770"/>
    <lineage>
        <taxon>Bacteria</taxon>
        <taxon>Bacillati</taxon>
        <taxon>Actinomycetota</taxon>
        <taxon>Actinomycetes</taxon>
        <taxon>Actinomycetales</taxon>
        <taxon>Actinomycetaceae</taxon>
        <taxon>Buchananella</taxon>
    </lineage>
</organism>
<dbReference type="Pfam" id="PF04655">
    <property type="entry name" value="APH_6_hur"/>
    <property type="match status" value="1"/>
</dbReference>
<dbReference type="AlphaFoldDB" id="A0A1Q5PU42"/>
<proteinExistence type="predicted"/>
<dbReference type="GO" id="GO:0016773">
    <property type="term" value="F:phosphotransferase activity, alcohol group as acceptor"/>
    <property type="evidence" value="ECO:0007669"/>
    <property type="project" value="InterPro"/>
</dbReference>
<accession>A0A1Q5PU42</accession>
<dbReference type="InterPro" id="IPR011009">
    <property type="entry name" value="Kinase-like_dom_sf"/>
</dbReference>
<dbReference type="InterPro" id="IPR006748">
    <property type="entry name" value="NH2Glyco/OHUrea_AB-resist_kin"/>
</dbReference>
<name>A0A1Q5PU42_9ACTO</name>
<evidence type="ECO:0000313" key="2">
    <source>
        <dbReference type="Proteomes" id="UP000185612"/>
    </source>
</evidence>
<dbReference type="SUPFAM" id="SSF56112">
    <property type="entry name" value="Protein kinase-like (PK-like)"/>
    <property type="match status" value="1"/>
</dbReference>
<protein>
    <recommendedName>
        <fullName evidence="3">Aminoglycoside resistance protein</fullName>
    </recommendedName>
</protein>
<sequence>MPADFAALIRAREGEVACGWLVELPRTIADLLSRWNLRQDGSLLHGVCAVVLPVRCQDGQAAALKISWLDDETRFEPAALRAWGGHGAVKVLRTAETVGAMLLERLDERRVLQEVPIQEALDTAAYLLRELRVPAPAGLREVGGLAARWAAEFRAEWRRLGEPCAEGLIDTATEVCAELAVQPADPWLLHGDFHYGNILGRGSQGWAAIDPKPLAGDPAFEVVPLLRNRWGEVRGGDEKSDTLQRRLARFAEMAELVPTTMRRWCLVRSVDDALWFQAQADTLRAEISWDIAREMTVDL</sequence>
<evidence type="ECO:0000313" key="1">
    <source>
        <dbReference type="EMBL" id="OKL50975.1"/>
    </source>
</evidence>
<dbReference type="STRING" id="52770.BSZ40_09860"/>
<dbReference type="EMBL" id="MQVS01000012">
    <property type="protein sequence ID" value="OKL50975.1"/>
    <property type="molecule type" value="Genomic_DNA"/>
</dbReference>
<dbReference type="GO" id="GO:0019748">
    <property type="term" value="P:secondary metabolic process"/>
    <property type="evidence" value="ECO:0007669"/>
    <property type="project" value="InterPro"/>
</dbReference>
<gene>
    <name evidence="1" type="ORF">BSZ40_09860</name>
</gene>
<evidence type="ECO:0008006" key="3">
    <source>
        <dbReference type="Google" id="ProtNLM"/>
    </source>
</evidence>
<dbReference type="Gene3D" id="3.90.1200.10">
    <property type="match status" value="1"/>
</dbReference>
<comment type="caution">
    <text evidence="1">The sequence shown here is derived from an EMBL/GenBank/DDBJ whole genome shotgun (WGS) entry which is preliminary data.</text>
</comment>
<keyword evidence="2" id="KW-1185">Reference proteome</keyword>
<dbReference type="Proteomes" id="UP000185612">
    <property type="component" value="Unassembled WGS sequence"/>
</dbReference>
<reference evidence="2" key="1">
    <citation type="submission" date="2016-12" db="EMBL/GenBank/DDBJ databases">
        <authorList>
            <person name="Meng X."/>
        </authorList>
    </citation>
    <scope>NUCLEOTIDE SEQUENCE [LARGE SCALE GENOMIC DNA]</scope>
    <source>
        <strain evidence="2">DSM 20732</strain>
    </source>
</reference>